<evidence type="ECO:0000256" key="8">
    <source>
        <dbReference type="PIRSR" id="PIRSR602401-1"/>
    </source>
</evidence>
<reference evidence="11" key="3">
    <citation type="submission" date="2023-05" db="EMBL/GenBank/DDBJ databases">
        <authorList>
            <person name="Smith C.H."/>
        </authorList>
    </citation>
    <scope>NUCLEOTIDE SEQUENCE</scope>
    <source>
        <strain evidence="11">CHS0354</strain>
        <tissue evidence="11">Mantle</tissue>
    </source>
</reference>
<evidence type="ECO:0000313" key="12">
    <source>
        <dbReference type="Proteomes" id="UP001195483"/>
    </source>
</evidence>
<dbReference type="GO" id="GO:0005506">
    <property type="term" value="F:iron ion binding"/>
    <property type="evidence" value="ECO:0007669"/>
    <property type="project" value="InterPro"/>
</dbReference>
<dbReference type="GO" id="GO:0004497">
    <property type="term" value="F:monooxygenase activity"/>
    <property type="evidence" value="ECO:0007669"/>
    <property type="project" value="UniProtKB-KW"/>
</dbReference>
<reference evidence="11" key="2">
    <citation type="journal article" date="2021" name="Genome Biol. Evol.">
        <title>Developing a high-quality reference genome for a parasitic bivalve with doubly uniparental inheritance (Bivalvia: Unionida).</title>
        <authorList>
            <person name="Smith C.H."/>
        </authorList>
    </citation>
    <scope>NUCLEOTIDE SEQUENCE</scope>
    <source>
        <strain evidence="11">CHS0354</strain>
        <tissue evidence="11">Mantle</tissue>
    </source>
</reference>
<dbReference type="GO" id="GO:0020037">
    <property type="term" value="F:heme binding"/>
    <property type="evidence" value="ECO:0007669"/>
    <property type="project" value="InterPro"/>
</dbReference>
<evidence type="ECO:0008006" key="13">
    <source>
        <dbReference type="Google" id="ProtNLM"/>
    </source>
</evidence>
<dbReference type="InterPro" id="IPR050479">
    <property type="entry name" value="CYP11_CYP27_families"/>
</dbReference>
<keyword evidence="12" id="KW-1185">Reference proteome</keyword>
<evidence type="ECO:0000256" key="9">
    <source>
        <dbReference type="RuleBase" id="RU000461"/>
    </source>
</evidence>
<keyword evidence="6 8" id="KW-0408">Iron</keyword>
<dbReference type="InterPro" id="IPR017972">
    <property type="entry name" value="Cyt_P450_CS"/>
</dbReference>
<dbReference type="CDD" id="cd11054">
    <property type="entry name" value="CYP24A1-like"/>
    <property type="match status" value="1"/>
</dbReference>
<comment type="similarity">
    <text evidence="2 9">Belongs to the cytochrome P450 family.</text>
</comment>
<dbReference type="GO" id="GO:0016705">
    <property type="term" value="F:oxidoreductase activity, acting on paired donors, with incorporation or reduction of molecular oxygen"/>
    <property type="evidence" value="ECO:0007669"/>
    <property type="project" value="InterPro"/>
</dbReference>
<keyword evidence="7 9" id="KW-0503">Monooxygenase</keyword>
<dbReference type="SUPFAM" id="SSF48264">
    <property type="entry name" value="Cytochrome P450"/>
    <property type="match status" value="1"/>
</dbReference>
<name>A0AAE0S0Z8_9BIVA</name>
<comment type="caution">
    <text evidence="11">The sequence shown here is derived from an EMBL/GenBank/DDBJ whole genome shotgun (WGS) entry which is preliminary data.</text>
</comment>
<dbReference type="AlphaFoldDB" id="A0AAE0S0Z8"/>
<comment type="cofactor">
    <cofactor evidence="1 8">
        <name>heme</name>
        <dbReference type="ChEBI" id="CHEBI:30413"/>
    </cofactor>
</comment>
<keyword evidence="3 8" id="KW-0349">Heme</keyword>
<dbReference type="PRINTS" id="PR00385">
    <property type="entry name" value="P450"/>
</dbReference>
<evidence type="ECO:0000313" key="11">
    <source>
        <dbReference type="EMBL" id="KAK3583387.1"/>
    </source>
</evidence>
<dbReference type="EMBL" id="JAEAOA010002335">
    <property type="protein sequence ID" value="KAK3583387.1"/>
    <property type="molecule type" value="Genomic_DNA"/>
</dbReference>
<dbReference type="Pfam" id="PF00067">
    <property type="entry name" value="p450"/>
    <property type="match status" value="1"/>
</dbReference>
<keyword evidence="5 9" id="KW-0560">Oxidoreductase</keyword>
<reference evidence="11" key="1">
    <citation type="journal article" date="2021" name="Genome Biol. Evol.">
        <title>A High-Quality Reference Genome for a Parasitic Bivalve with Doubly Uniparental Inheritance (Bivalvia: Unionida).</title>
        <authorList>
            <person name="Smith C.H."/>
        </authorList>
    </citation>
    <scope>NUCLEOTIDE SEQUENCE</scope>
    <source>
        <strain evidence="11">CHS0354</strain>
    </source>
</reference>
<organism evidence="11 12">
    <name type="scientific">Potamilus streckersoni</name>
    <dbReference type="NCBI Taxonomy" id="2493646"/>
    <lineage>
        <taxon>Eukaryota</taxon>
        <taxon>Metazoa</taxon>
        <taxon>Spiralia</taxon>
        <taxon>Lophotrochozoa</taxon>
        <taxon>Mollusca</taxon>
        <taxon>Bivalvia</taxon>
        <taxon>Autobranchia</taxon>
        <taxon>Heteroconchia</taxon>
        <taxon>Palaeoheterodonta</taxon>
        <taxon>Unionida</taxon>
        <taxon>Unionoidea</taxon>
        <taxon>Unionidae</taxon>
        <taxon>Ambleminae</taxon>
        <taxon>Lampsilini</taxon>
        <taxon>Potamilus</taxon>
    </lineage>
</organism>
<dbReference type="PANTHER" id="PTHR24279">
    <property type="entry name" value="CYTOCHROME P450"/>
    <property type="match status" value="1"/>
</dbReference>
<gene>
    <name evidence="11" type="ORF">CHS0354_040351</name>
</gene>
<evidence type="ECO:0000256" key="10">
    <source>
        <dbReference type="SAM" id="MobiDB-lite"/>
    </source>
</evidence>
<dbReference type="PROSITE" id="PS00086">
    <property type="entry name" value="CYTOCHROME_P450"/>
    <property type="match status" value="1"/>
</dbReference>
<dbReference type="Gene3D" id="1.10.630.10">
    <property type="entry name" value="Cytochrome P450"/>
    <property type="match status" value="1"/>
</dbReference>
<dbReference type="PRINTS" id="PR00463">
    <property type="entry name" value="EP450I"/>
</dbReference>
<evidence type="ECO:0000256" key="4">
    <source>
        <dbReference type="ARBA" id="ARBA00022723"/>
    </source>
</evidence>
<protein>
    <recommendedName>
        <fullName evidence="13">Cytochrome P450</fullName>
    </recommendedName>
</protein>
<evidence type="ECO:0000256" key="6">
    <source>
        <dbReference type="ARBA" id="ARBA00023004"/>
    </source>
</evidence>
<proteinExistence type="inferred from homology"/>
<evidence type="ECO:0000256" key="2">
    <source>
        <dbReference type="ARBA" id="ARBA00010617"/>
    </source>
</evidence>
<evidence type="ECO:0000256" key="3">
    <source>
        <dbReference type="ARBA" id="ARBA00022617"/>
    </source>
</evidence>
<keyword evidence="4 8" id="KW-0479">Metal-binding</keyword>
<accession>A0AAE0S0Z8</accession>
<evidence type="ECO:0000256" key="5">
    <source>
        <dbReference type="ARBA" id="ARBA00023002"/>
    </source>
</evidence>
<evidence type="ECO:0000256" key="7">
    <source>
        <dbReference type="ARBA" id="ARBA00023033"/>
    </source>
</evidence>
<feature type="region of interest" description="Disordered" evidence="10">
    <location>
        <begin position="41"/>
        <end position="60"/>
    </location>
</feature>
<dbReference type="InterPro" id="IPR002401">
    <property type="entry name" value="Cyt_P450_E_grp-I"/>
</dbReference>
<evidence type="ECO:0000256" key="1">
    <source>
        <dbReference type="ARBA" id="ARBA00001971"/>
    </source>
</evidence>
<sequence>MASTLLRKSKDLRRVCAIVVKSVHIDTLNVLIRAESTSVPTRDSSNVDVREQSTSAPTKFQDSTGCNCPFEHIFENLDYGISKVRYAGQTSSSERKSTFQEEMDLEKETCSFSQDEKVESGIKQRADEIARKFSSDAYKNAKPFSEIPGFPTLPILGGIHNFFPGGVLYGLTWREQKWLMQKKYGNIVKETPFPGFTRINIFDPDDAELIFRTEGKWPLRDSFFFMQKHFNILHNKGVHGLATAQEAEWHKLRQGVSKYIVPPQVIGEYCRGVQMVARDFVTRLGKVKDSEGLIENVIPHIKNFSFEAIALVCFNTRLGAFSDDRSNQENIDFIQSVDTILECSYLELKQIPLFRYYKTKTYRRYENAMQCTKRICLKHIAIARERHRAKIVAGEAGVEQEVYMGLITNLITNDNLSEEEVFIIMHDIFTGGVDTTSHMLSFVLYLLAKHPNYQEQVREEILGELKNKDLLDIEDVRALKLVRAFVKETLRLYAVAPANSRNLKQDLVLSGYLVPKGSVVLIHNDWISLNEGYVEDAEKFMPERWLRHATSKINHPFAYLPFGFGPRSCLGRRMAELEVYLAIIELLKKYKLSQTNEVIKIGEGIVNALVPPLKIRLTPR</sequence>
<dbReference type="InterPro" id="IPR001128">
    <property type="entry name" value="Cyt_P450"/>
</dbReference>
<dbReference type="PANTHER" id="PTHR24279:SF120">
    <property type="entry name" value="CYTOCHROME P450"/>
    <property type="match status" value="1"/>
</dbReference>
<dbReference type="InterPro" id="IPR036396">
    <property type="entry name" value="Cyt_P450_sf"/>
</dbReference>
<dbReference type="Proteomes" id="UP001195483">
    <property type="component" value="Unassembled WGS sequence"/>
</dbReference>
<feature type="binding site" description="axial binding residue" evidence="8">
    <location>
        <position position="569"/>
    </location>
    <ligand>
        <name>heme</name>
        <dbReference type="ChEBI" id="CHEBI:30413"/>
    </ligand>
    <ligandPart>
        <name>Fe</name>
        <dbReference type="ChEBI" id="CHEBI:18248"/>
    </ligandPart>
</feature>